<accession>A0A2U1LB85</accession>
<dbReference type="Pfam" id="PF13966">
    <property type="entry name" value="zf-RVT"/>
    <property type="match status" value="1"/>
</dbReference>
<feature type="domain" description="Reverse transcriptase zinc-binding" evidence="1">
    <location>
        <begin position="79"/>
        <end position="133"/>
    </location>
</feature>
<keyword evidence="2" id="KW-0695">RNA-directed DNA polymerase</keyword>
<comment type="caution">
    <text evidence="2">The sequence shown here is derived from an EMBL/GenBank/DDBJ whole genome shotgun (WGS) entry which is preliminary data.</text>
</comment>
<name>A0A2U1LB85_ARTAN</name>
<dbReference type="STRING" id="35608.A0A2U1LB85"/>
<dbReference type="Proteomes" id="UP000245207">
    <property type="component" value="Unassembled WGS sequence"/>
</dbReference>
<keyword evidence="2" id="KW-0548">Nucleotidyltransferase</keyword>
<evidence type="ECO:0000313" key="2">
    <source>
        <dbReference type="EMBL" id="PWA46260.1"/>
    </source>
</evidence>
<keyword evidence="2" id="KW-0808">Transferase</keyword>
<dbReference type="OrthoDB" id="1748554at2759"/>
<evidence type="ECO:0000259" key="1">
    <source>
        <dbReference type="Pfam" id="PF13966"/>
    </source>
</evidence>
<protein>
    <submittedName>
        <fullName evidence="2">RNA-directed DNA polymerase, eukaryota, Reverse transcriptase zinc-binding domain protein</fullName>
    </submittedName>
</protein>
<organism evidence="2 3">
    <name type="scientific">Artemisia annua</name>
    <name type="common">Sweet wormwood</name>
    <dbReference type="NCBI Taxonomy" id="35608"/>
    <lineage>
        <taxon>Eukaryota</taxon>
        <taxon>Viridiplantae</taxon>
        <taxon>Streptophyta</taxon>
        <taxon>Embryophyta</taxon>
        <taxon>Tracheophyta</taxon>
        <taxon>Spermatophyta</taxon>
        <taxon>Magnoliopsida</taxon>
        <taxon>eudicotyledons</taxon>
        <taxon>Gunneridae</taxon>
        <taxon>Pentapetalae</taxon>
        <taxon>asterids</taxon>
        <taxon>campanulids</taxon>
        <taxon>Asterales</taxon>
        <taxon>Asteraceae</taxon>
        <taxon>Asteroideae</taxon>
        <taxon>Anthemideae</taxon>
        <taxon>Artemisiinae</taxon>
        <taxon>Artemisia</taxon>
    </lineage>
</organism>
<dbReference type="InterPro" id="IPR026960">
    <property type="entry name" value="RVT-Znf"/>
</dbReference>
<reference evidence="2 3" key="1">
    <citation type="journal article" date="2018" name="Mol. Plant">
        <title>The genome of Artemisia annua provides insight into the evolution of Asteraceae family and artemisinin biosynthesis.</title>
        <authorList>
            <person name="Shen Q."/>
            <person name="Zhang L."/>
            <person name="Liao Z."/>
            <person name="Wang S."/>
            <person name="Yan T."/>
            <person name="Shi P."/>
            <person name="Liu M."/>
            <person name="Fu X."/>
            <person name="Pan Q."/>
            <person name="Wang Y."/>
            <person name="Lv Z."/>
            <person name="Lu X."/>
            <person name="Zhang F."/>
            <person name="Jiang W."/>
            <person name="Ma Y."/>
            <person name="Chen M."/>
            <person name="Hao X."/>
            <person name="Li L."/>
            <person name="Tang Y."/>
            <person name="Lv G."/>
            <person name="Zhou Y."/>
            <person name="Sun X."/>
            <person name="Brodelius P.E."/>
            <person name="Rose J.K.C."/>
            <person name="Tang K."/>
        </authorList>
    </citation>
    <scope>NUCLEOTIDE SEQUENCE [LARGE SCALE GENOMIC DNA]</scope>
    <source>
        <strain evidence="3">cv. Huhao1</strain>
        <tissue evidence="2">Leaf</tissue>
    </source>
</reference>
<proteinExistence type="predicted"/>
<dbReference type="AlphaFoldDB" id="A0A2U1LB85"/>
<sequence length="352" mass="39659">MTTLFLKALPITLKYHHSSKPIFNCILSCFILVANGVCKWPQEWIEKYLVLSQIQNVILDDSKEDIMVWRNKEGKEGNFSVNQAYYDLLNDSDKVKWYKTIWFSQNIPKHAFVFWMAVKNKLLTQDKMEKWGSYDMMKLNLTCTRVFDGPAAKIIGVGSGFVLGDNSPIDFSDISDSESVVVDGSHKGPPTPLTPLERYNSQYANFVMLLSRCGTIGRLGDWLKWSVFAIGSAALVSMALYYNSRHLDRQSIHCFTYSCNAYLSASPTNRNLSAPEDVSSVDHLKIIAQASWKWITLTVLDINFQGASKIMNCARHSNIQLGHAGALNSHINDTCSNIVAQKRPKNSDSSSY</sequence>
<dbReference type="GO" id="GO:0003964">
    <property type="term" value="F:RNA-directed DNA polymerase activity"/>
    <property type="evidence" value="ECO:0007669"/>
    <property type="project" value="UniProtKB-KW"/>
</dbReference>
<keyword evidence="3" id="KW-1185">Reference proteome</keyword>
<evidence type="ECO:0000313" key="3">
    <source>
        <dbReference type="Proteomes" id="UP000245207"/>
    </source>
</evidence>
<dbReference type="EMBL" id="PKPP01010369">
    <property type="protein sequence ID" value="PWA46260.1"/>
    <property type="molecule type" value="Genomic_DNA"/>
</dbReference>
<gene>
    <name evidence="2" type="ORF">CTI12_AA508120</name>
</gene>